<dbReference type="InterPro" id="IPR013529">
    <property type="entry name" value="Glyco_hydro_42_N"/>
</dbReference>
<feature type="active site" description="Proton donor" evidence="9">
    <location>
        <position position="142"/>
    </location>
</feature>
<dbReference type="InterPro" id="IPR017853">
    <property type="entry name" value="GH"/>
</dbReference>
<comment type="catalytic activity">
    <reaction evidence="1 8">
        <text>Hydrolysis of terminal non-reducing beta-D-galactose residues in beta-D-galactosides.</text>
        <dbReference type="EC" id="3.2.1.23"/>
    </reaction>
</comment>
<dbReference type="EC" id="3.2.1.23" evidence="3 8"/>
<feature type="active site" description="Nucleophile" evidence="9">
    <location>
        <position position="310"/>
    </location>
</feature>
<evidence type="ECO:0000259" key="12">
    <source>
        <dbReference type="Pfam" id="PF02449"/>
    </source>
</evidence>
<dbReference type="STRING" id="1121322.SAMN02745136_01824"/>
<keyword evidence="7 8" id="KW-0326">Glycosidase</keyword>
<gene>
    <name evidence="15" type="ORF">SAMN02745136_01824</name>
</gene>
<reference evidence="15 16" key="1">
    <citation type="submission" date="2016-11" db="EMBL/GenBank/DDBJ databases">
        <authorList>
            <person name="Jaros S."/>
            <person name="Januszkiewicz K."/>
            <person name="Wedrychowicz H."/>
        </authorList>
    </citation>
    <scope>NUCLEOTIDE SEQUENCE [LARGE SCALE GENOMIC DNA]</scope>
    <source>
        <strain evidence="15 16">DSM 15929</strain>
    </source>
</reference>
<accession>A0A1M6Q100</accession>
<evidence type="ECO:0000256" key="7">
    <source>
        <dbReference type="ARBA" id="ARBA00023295"/>
    </source>
</evidence>
<keyword evidence="5 8" id="KW-0378">Hydrolase</keyword>
<evidence type="ECO:0000256" key="8">
    <source>
        <dbReference type="PIRNR" id="PIRNR001084"/>
    </source>
</evidence>
<evidence type="ECO:0000256" key="3">
    <source>
        <dbReference type="ARBA" id="ARBA00012756"/>
    </source>
</evidence>
<dbReference type="Gene3D" id="3.20.20.80">
    <property type="entry name" value="Glycosidases"/>
    <property type="match status" value="1"/>
</dbReference>
<dbReference type="GO" id="GO:0006012">
    <property type="term" value="P:galactose metabolic process"/>
    <property type="evidence" value="ECO:0007669"/>
    <property type="project" value="InterPro"/>
</dbReference>
<dbReference type="InterPro" id="IPR029062">
    <property type="entry name" value="Class_I_gatase-like"/>
</dbReference>
<organism evidence="15 16">
    <name type="scientific">Anaerocolumna jejuensis DSM 15929</name>
    <dbReference type="NCBI Taxonomy" id="1121322"/>
    <lineage>
        <taxon>Bacteria</taxon>
        <taxon>Bacillati</taxon>
        <taxon>Bacillota</taxon>
        <taxon>Clostridia</taxon>
        <taxon>Lachnospirales</taxon>
        <taxon>Lachnospiraceae</taxon>
        <taxon>Anaerocolumna</taxon>
    </lineage>
</organism>
<feature type="binding site" evidence="11">
    <location>
        <position position="151"/>
    </location>
    <ligand>
        <name>Zn(2+)</name>
        <dbReference type="ChEBI" id="CHEBI:29105"/>
    </ligand>
</feature>
<dbReference type="PANTHER" id="PTHR36447">
    <property type="entry name" value="BETA-GALACTOSIDASE GANA"/>
    <property type="match status" value="1"/>
</dbReference>
<evidence type="ECO:0000256" key="11">
    <source>
        <dbReference type="PIRSR" id="PIRSR001084-3"/>
    </source>
</evidence>
<feature type="binding site" evidence="11">
    <location>
        <position position="156"/>
    </location>
    <ligand>
        <name>Zn(2+)</name>
        <dbReference type="ChEBI" id="CHEBI:29105"/>
    </ligand>
</feature>
<sequence>MRIGVDYYPEHWDRERWEQDVKLMLEAGIKVIRVGEFAWSLYEPREDVYEFAWMDEIVDFFGKKGIKLILCTPSATPPKWMIDKYPDILAEDIHGNTKLFGTRKHYCFNSEIYREKVRKLVGLIAERYGKNPYVEGWQIDNELGHGNTARCYCEECHHKFIDWLEEKYKTIECLNKTYGTVFWSQIYNSFNEVIVPKAGTCYDFDSGTQGQNPSLLIDYYRFCSDSIISFTKESTELIKKYSDKPCTSNLLDAAVNSGTGIDYFKLSEELDFVTWDNYIEFQWGKAKMETVSRDHALLRSYKKKPFWVMEQQSGPCGWSKMGPSPDPGKLRLWTYEAVANGADTVVYFRWRACTFGAEQNWHGILGHDGKVNRRYDEVKQTGEEMERLSQKVGTLMPKARVAIIKSFDTEWCHTIFQNVEGFQYDNLLLAFYKPFYDMNISVDFVQAEEDLSMYSLVLAPALAYVSDEAKNNLESYAAKGGTLVITFRSAFKNEYNRMLPETIPGPLAELTGVEVKDYDPQFDKSTSVAGIFGSGTAKLWCDIVTPKDAEVLGLYTGSYFKGAPCLTRKGSVYYLACDLDEKAQGNFAKYLCRQAGIEVGLYVQEGIEVVDTTDGEKQVKFLLNHNNYDTVIALTQEYTDLLTDQKVVNTVKLEAYGVAILGD</sequence>
<dbReference type="AlphaFoldDB" id="A0A1M6Q100"/>
<dbReference type="EMBL" id="FRAC01000009">
    <property type="protein sequence ID" value="SHK13864.1"/>
    <property type="molecule type" value="Genomic_DNA"/>
</dbReference>
<evidence type="ECO:0000313" key="16">
    <source>
        <dbReference type="Proteomes" id="UP000184386"/>
    </source>
</evidence>
<dbReference type="PANTHER" id="PTHR36447:SF2">
    <property type="entry name" value="BETA-GALACTOSIDASE YESZ"/>
    <property type="match status" value="1"/>
</dbReference>
<dbReference type="GO" id="GO:0004565">
    <property type="term" value="F:beta-galactosidase activity"/>
    <property type="evidence" value="ECO:0007669"/>
    <property type="project" value="UniProtKB-EC"/>
</dbReference>
<evidence type="ECO:0000259" key="14">
    <source>
        <dbReference type="Pfam" id="PF08533"/>
    </source>
</evidence>
<name>A0A1M6Q100_9FIRM</name>
<evidence type="ECO:0000256" key="10">
    <source>
        <dbReference type="PIRSR" id="PIRSR001084-2"/>
    </source>
</evidence>
<protein>
    <recommendedName>
        <fullName evidence="3 8">Beta-galactosidase</fullName>
        <shortName evidence="8">Beta-gal</shortName>
        <ecNumber evidence="3 8">3.2.1.23</ecNumber>
    </recommendedName>
</protein>
<dbReference type="SUPFAM" id="SSF51445">
    <property type="entry name" value="(Trans)glycosidases"/>
    <property type="match status" value="1"/>
</dbReference>
<dbReference type="CDD" id="cd03143">
    <property type="entry name" value="A4_beta-galactosidase_middle_domain"/>
    <property type="match status" value="1"/>
</dbReference>
<dbReference type="InterPro" id="IPR013738">
    <property type="entry name" value="Beta_galactosidase_Trimer"/>
</dbReference>
<feature type="domain" description="Beta-galactosidase C-terminal" evidence="14">
    <location>
        <begin position="606"/>
        <end position="661"/>
    </location>
</feature>
<evidence type="ECO:0000256" key="1">
    <source>
        <dbReference type="ARBA" id="ARBA00001412"/>
    </source>
</evidence>
<evidence type="ECO:0000256" key="4">
    <source>
        <dbReference type="ARBA" id="ARBA00022723"/>
    </source>
</evidence>
<dbReference type="Gene3D" id="3.40.50.880">
    <property type="match status" value="1"/>
</dbReference>
<dbReference type="SUPFAM" id="SSF52317">
    <property type="entry name" value="Class I glutamine amidotransferase-like"/>
    <property type="match status" value="1"/>
</dbReference>
<feature type="domain" description="Beta-galactosidase trimerisation" evidence="13">
    <location>
        <begin position="399"/>
        <end position="597"/>
    </location>
</feature>
<evidence type="ECO:0000256" key="2">
    <source>
        <dbReference type="ARBA" id="ARBA00005940"/>
    </source>
</evidence>
<dbReference type="OrthoDB" id="9800974at2"/>
<feature type="binding site" evidence="11">
    <location>
        <position position="107"/>
    </location>
    <ligand>
        <name>Zn(2+)</name>
        <dbReference type="ChEBI" id="CHEBI:29105"/>
    </ligand>
</feature>
<dbReference type="Pfam" id="PF08533">
    <property type="entry name" value="Glyco_hydro_42C"/>
    <property type="match status" value="1"/>
</dbReference>
<proteinExistence type="inferred from homology"/>
<dbReference type="GO" id="GO:0046872">
    <property type="term" value="F:metal ion binding"/>
    <property type="evidence" value="ECO:0007669"/>
    <property type="project" value="UniProtKB-KW"/>
</dbReference>
<dbReference type="Gene3D" id="2.60.40.1180">
    <property type="entry name" value="Golgi alpha-mannosidase II"/>
    <property type="match status" value="1"/>
</dbReference>
<feature type="binding site" evidence="11">
    <location>
        <position position="153"/>
    </location>
    <ligand>
        <name>Zn(2+)</name>
        <dbReference type="ChEBI" id="CHEBI:29105"/>
    </ligand>
</feature>
<dbReference type="PIRSF" id="PIRSF001084">
    <property type="entry name" value="B-galactosidase"/>
    <property type="match status" value="1"/>
</dbReference>
<keyword evidence="4 11" id="KW-0479">Metal-binding</keyword>
<evidence type="ECO:0000256" key="9">
    <source>
        <dbReference type="PIRSR" id="PIRSR001084-1"/>
    </source>
</evidence>
<dbReference type="RefSeq" id="WP_073274993.1">
    <property type="nucleotide sequence ID" value="NZ_FRAC01000009.1"/>
</dbReference>
<dbReference type="InterPro" id="IPR003476">
    <property type="entry name" value="Glyco_hydro_42"/>
</dbReference>
<evidence type="ECO:0000259" key="13">
    <source>
        <dbReference type="Pfam" id="PF08532"/>
    </source>
</evidence>
<evidence type="ECO:0000313" key="15">
    <source>
        <dbReference type="EMBL" id="SHK13864.1"/>
    </source>
</evidence>
<comment type="similarity">
    <text evidence="2 8">Belongs to the glycosyl hydrolase 42 family.</text>
</comment>
<keyword evidence="6 11" id="KW-0862">Zinc</keyword>
<evidence type="ECO:0000256" key="5">
    <source>
        <dbReference type="ARBA" id="ARBA00022801"/>
    </source>
</evidence>
<feature type="binding site" evidence="10">
    <location>
        <position position="141"/>
    </location>
    <ligand>
        <name>substrate</name>
    </ligand>
</feature>
<feature type="domain" description="Glycoside hydrolase family 42 N-terminal" evidence="12">
    <location>
        <begin position="6"/>
        <end position="387"/>
    </location>
</feature>
<dbReference type="InterPro" id="IPR013780">
    <property type="entry name" value="Glyco_hydro_b"/>
</dbReference>
<dbReference type="Pfam" id="PF08532">
    <property type="entry name" value="Glyco_hydro_42M"/>
    <property type="match status" value="1"/>
</dbReference>
<feature type="binding site" evidence="10">
    <location>
        <position position="103"/>
    </location>
    <ligand>
        <name>substrate</name>
    </ligand>
</feature>
<keyword evidence="16" id="KW-1185">Reference proteome</keyword>
<dbReference type="GO" id="GO:0009341">
    <property type="term" value="C:beta-galactosidase complex"/>
    <property type="evidence" value="ECO:0007669"/>
    <property type="project" value="InterPro"/>
</dbReference>
<feature type="binding site" evidence="10">
    <location>
        <position position="318"/>
    </location>
    <ligand>
        <name>substrate</name>
    </ligand>
</feature>
<evidence type="ECO:0000256" key="6">
    <source>
        <dbReference type="ARBA" id="ARBA00022833"/>
    </source>
</evidence>
<dbReference type="InterPro" id="IPR013739">
    <property type="entry name" value="Beta_galactosidase_C"/>
</dbReference>
<dbReference type="Pfam" id="PF02449">
    <property type="entry name" value="Glyco_hydro_42"/>
    <property type="match status" value="1"/>
</dbReference>
<dbReference type="Proteomes" id="UP000184386">
    <property type="component" value="Unassembled WGS sequence"/>
</dbReference>